<organism evidence="1 2">
    <name type="scientific">Blepharisma stoltei</name>
    <dbReference type="NCBI Taxonomy" id="1481888"/>
    <lineage>
        <taxon>Eukaryota</taxon>
        <taxon>Sar</taxon>
        <taxon>Alveolata</taxon>
        <taxon>Ciliophora</taxon>
        <taxon>Postciliodesmatophora</taxon>
        <taxon>Heterotrichea</taxon>
        <taxon>Heterotrichida</taxon>
        <taxon>Blepharismidae</taxon>
        <taxon>Blepharisma</taxon>
    </lineage>
</organism>
<keyword evidence="2" id="KW-1185">Reference proteome</keyword>
<sequence length="106" mass="13159">MVYSLRNMNITMDVWLIWETEKGQLFKLGLVLEHWFKIQTVIKWYLKKIFEIADFWINTVTTYSSKFKSKWRAKFILDNSYFNSFWILLKLFHSNLLIFYHERHLI</sequence>
<dbReference type="AlphaFoldDB" id="A0AAU9JVB3"/>
<dbReference type="EMBL" id="CAJZBQ010000048">
    <property type="protein sequence ID" value="CAG9329540.1"/>
    <property type="molecule type" value="Genomic_DNA"/>
</dbReference>
<protein>
    <submittedName>
        <fullName evidence="1">Uncharacterized protein</fullName>
    </submittedName>
</protein>
<evidence type="ECO:0000313" key="1">
    <source>
        <dbReference type="EMBL" id="CAG9329540.1"/>
    </source>
</evidence>
<dbReference type="Proteomes" id="UP001162131">
    <property type="component" value="Unassembled WGS sequence"/>
</dbReference>
<name>A0AAU9JVB3_9CILI</name>
<gene>
    <name evidence="1" type="ORF">BSTOLATCC_MIC49173</name>
</gene>
<reference evidence="1" key="1">
    <citation type="submission" date="2021-09" db="EMBL/GenBank/DDBJ databases">
        <authorList>
            <consortium name="AG Swart"/>
            <person name="Singh M."/>
            <person name="Singh A."/>
            <person name="Seah K."/>
            <person name="Emmerich C."/>
        </authorList>
    </citation>
    <scope>NUCLEOTIDE SEQUENCE</scope>
    <source>
        <strain evidence="1">ATCC30299</strain>
    </source>
</reference>
<proteinExistence type="predicted"/>
<comment type="caution">
    <text evidence="1">The sequence shown here is derived from an EMBL/GenBank/DDBJ whole genome shotgun (WGS) entry which is preliminary data.</text>
</comment>
<accession>A0AAU9JVB3</accession>
<evidence type="ECO:0000313" key="2">
    <source>
        <dbReference type="Proteomes" id="UP001162131"/>
    </source>
</evidence>